<dbReference type="RefSeq" id="WP_224140646.1">
    <property type="nucleotide sequence ID" value="NZ_JAIQUM010000048.1"/>
</dbReference>
<sequence length="618" mass="71330">MQVRKTQNTKKQLTNNIILSIEEYIKENNPDGTSVGAGTSFCEWVLHNIFELREDEVIEAMEISGKFDNGIDAVFEYNDELCVLQSKYNSAHKVDAVHRFIADCKRVVVDSPDTDREAVVRACRRISEAYSKDEVINCYYVTDNSFSKWEKEQIMKSINEAKKTHKSLKFYIFDFENILENIEIKNGGLPREFREITLDLNIGQHFEDMFETSVVGMVKLKDLADFVEKGGNMLFYSNIRNYLGKGTRINSGIKSTLEDTPDKFWYFNNGVTIVCEEFVNSRNTVRIKAPQIVNGCQTAKSLLHHFYGTKSQAANSQDGYLLVKIIETKKLGNDKDKKELRDNITRYTNSQNAVKGLDFYALDEFQRDLKNRLDVYGYYYEIQRGAFITESAVKQKSYKGHADYDYLLQGVRSTKKYCLPAKEVLQAFTAAVNLRPNIAYGRANELTPFGSEWDKIVNDKTKDMPLENFLFPYLLSKYAKESLGYKPGADDFRKNSVFLFLSTYYLFMLSVYNKVKGTNHEEVAEIADLNHINACISVFKNSALNIEIMDIIHDILSNFFEDSTIEDEIGDNRKGFVQNKMKRPSKFWNILERKIERAVNNVERKAIYKEISNCINEN</sequence>
<accession>A0ABS7UV51</accession>
<reference evidence="2" key="1">
    <citation type="submission" date="2024-05" db="EMBL/GenBank/DDBJ databases">
        <title>Metabacillus sp. nov., isolated from the rhizosphere soil of tomato plants.</title>
        <authorList>
            <person name="Ma R."/>
        </authorList>
    </citation>
    <scope>NUCLEOTIDE SEQUENCE</scope>
    <source>
        <strain evidence="2">DBTR6</strain>
    </source>
</reference>
<name>A0ABS7UV51_9BACI</name>
<feature type="domain" description="Abortive phage infection protein C-terminal" evidence="1">
    <location>
        <begin position="235"/>
        <end position="535"/>
    </location>
</feature>
<dbReference type="EMBL" id="JAIQUM010000048">
    <property type="protein sequence ID" value="MBZ5752183.1"/>
    <property type="molecule type" value="Genomic_DNA"/>
</dbReference>
<evidence type="ECO:0000313" key="2">
    <source>
        <dbReference type="EMBL" id="MBZ5752183.1"/>
    </source>
</evidence>
<evidence type="ECO:0000259" key="1">
    <source>
        <dbReference type="Pfam" id="PF10592"/>
    </source>
</evidence>
<dbReference type="InterPro" id="IPR018891">
    <property type="entry name" value="AIPR_C"/>
</dbReference>
<organism evidence="2 3">
    <name type="scientific">Metabacillus rhizolycopersici</name>
    <dbReference type="NCBI Taxonomy" id="2875709"/>
    <lineage>
        <taxon>Bacteria</taxon>
        <taxon>Bacillati</taxon>
        <taxon>Bacillota</taxon>
        <taxon>Bacilli</taxon>
        <taxon>Bacillales</taxon>
        <taxon>Bacillaceae</taxon>
        <taxon>Metabacillus</taxon>
    </lineage>
</organism>
<evidence type="ECO:0000313" key="3">
    <source>
        <dbReference type="Proteomes" id="UP001165287"/>
    </source>
</evidence>
<protein>
    <submittedName>
        <fullName evidence="2">AIPR family protein</fullName>
    </submittedName>
</protein>
<proteinExistence type="predicted"/>
<gene>
    <name evidence="2" type="ORF">K9V48_18480</name>
</gene>
<keyword evidence="3" id="KW-1185">Reference proteome</keyword>
<dbReference type="Proteomes" id="UP001165287">
    <property type="component" value="Unassembled WGS sequence"/>
</dbReference>
<comment type="caution">
    <text evidence="2">The sequence shown here is derived from an EMBL/GenBank/DDBJ whole genome shotgun (WGS) entry which is preliminary data.</text>
</comment>
<dbReference type="Pfam" id="PF10592">
    <property type="entry name" value="AIPR"/>
    <property type="match status" value="1"/>
</dbReference>